<dbReference type="EMBL" id="JAMFTH010000004">
    <property type="protein sequence ID" value="MCP8900266.1"/>
    <property type="molecule type" value="Genomic_DNA"/>
</dbReference>
<evidence type="ECO:0000259" key="5">
    <source>
        <dbReference type="Pfam" id="PF12945"/>
    </source>
</evidence>
<protein>
    <submittedName>
        <fullName evidence="6">Flagellar brake protein</fullName>
    </submittedName>
</protein>
<dbReference type="Gene3D" id="2.30.110.10">
    <property type="entry name" value="Electron Transport, Fmn-binding Protein, Chain A"/>
    <property type="match status" value="1"/>
</dbReference>
<feature type="domain" description="PilZ" evidence="4">
    <location>
        <begin position="122"/>
        <end position="214"/>
    </location>
</feature>
<dbReference type="Pfam" id="PF07238">
    <property type="entry name" value="PilZ"/>
    <property type="match status" value="1"/>
</dbReference>
<organism evidence="6 7">
    <name type="scientific">Gilvimarinus xylanilyticus</name>
    <dbReference type="NCBI Taxonomy" id="2944139"/>
    <lineage>
        <taxon>Bacteria</taxon>
        <taxon>Pseudomonadati</taxon>
        <taxon>Pseudomonadota</taxon>
        <taxon>Gammaproteobacteria</taxon>
        <taxon>Cellvibrionales</taxon>
        <taxon>Cellvibrionaceae</taxon>
        <taxon>Gilvimarinus</taxon>
    </lineage>
</organism>
<dbReference type="Proteomes" id="UP001139319">
    <property type="component" value="Unassembled WGS sequence"/>
</dbReference>
<dbReference type="AlphaFoldDB" id="A0A9X2KTV3"/>
<proteinExistence type="predicted"/>
<dbReference type="InterPro" id="IPR009875">
    <property type="entry name" value="PilZ_domain"/>
</dbReference>
<name>A0A9X2KTV3_9GAMM</name>
<dbReference type="Pfam" id="PF12945">
    <property type="entry name" value="PilZNR"/>
    <property type="match status" value="1"/>
</dbReference>
<dbReference type="GO" id="GO:0035438">
    <property type="term" value="F:cyclic-di-GMP binding"/>
    <property type="evidence" value="ECO:0007669"/>
    <property type="project" value="InterPro"/>
</dbReference>
<evidence type="ECO:0000256" key="1">
    <source>
        <dbReference type="ARBA" id="ARBA00022636"/>
    </source>
</evidence>
<dbReference type="Gene3D" id="2.40.10.220">
    <property type="entry name" value="predicted glycosyltransferase like domains"/>
    <property type="match status" value="1"/>
</dbReference>
<reference evidence="6" key="1">
    <citation type="submission" date="2022-05" db="EMBL/GenBank/DDBJ databases">
        <authorList>
            <person name="Sun H.-N."/>
        </authorList>
    </citation>
    <scope>NUCLEOTIDE SEQUENCE</scope>
    <source>
        <strain evidence="6">HB14</strain>
    </source>
</reference>
<accession>A0A9X2KTV3</accession>
<reference evidence="6" key="2">
    <citation type="submission" date="2023-01" db="EMBL/GenBank/DDBJ databases">
        <title>Gilvimarinus xylanilyticus HB14 isolated from Caulerpa lentillifera aquaculture base in Hainan, China.</title>
        <authorList>
            <person name="Zhang Y.-J."/>
        </authorList>
    </citation>
    <scope>NUCLEOTIDE SEQUENCE</scope>
    <source>
        <strain evidence="6">HB14</strain>
    </source>
</reference>
<gene>
    <name evidence="6" type="ORF">M6D89_13240</name>
</gene>
<evidence type="ECO:0000313" key="7">
    <source>
        <dbReference type="Proteomes" id="UP001139319"/>
    </source>
</evidence>
<evidence type="ECO:0000256" key="3">
    <source>
        <dbReference type="ARBA" id="ARBA00023143"/>
    </source>
</evidence>
<keyword evidence="6" id="KW-0282">Flagellum</keyword>
<evidence type="ECO:0000259" key="4">
    <source>
        <dbReference type="Pfam" id="PF07238"/>
    </source>
</evidence>
<sequence>MIFEELRLPAGAALQLQLSNSNGQPERYSCRYVGAVANRSLLFTVPRSGGKLVRFRPGQRLAVRLIVENGFGLFAATVESVISEPYALLCVSYPDTVSFKGIRGATRVTVNQATDATNTSALSDTQASGHIADISITGARLELSEPIAEIGDGLKLEAQVSIEGQTWPLAIDCVVRSRVERSTQEQTQGLPAVYGVEFTERDKQALLTLQAYVFSHIVAQQSPQS</sequence>
<evidence type="ECO:0000256" key="2">
    <source>
        <dbReference type="ARBA" id="ARBA00022741"/>
    </source>
</evidence>
<evidence type="ECO:0000313" key="6">
    <source>
        <dbReference type="EMBL" id="MCP8900266.1"/>
    </source>
</evidence>
<keyword evidence="6" id="KW-0966">Cell projection</keyword>
<keyword evidence="2" id="KW-0547">Nucleotide-binding</keyword>
<dbReference type="RefSeq" id="WP_253968558.1">
    <property type="nucleotide sequence ID" value="NZ_JAMFTH010000004.1"/>
</dbReference>
<keyword evidence="3" id="KW-0975">Bacterial flagellum</keyword>
<keyword evidence="6" id="KW-0969">Cilium</keyword>
<keyword evidence="7" id="KW-1185">Reference proteome</keyword>
<dbReference type="InterPro" id="IPR012349">
    <property type="entry name" value="Split_barrel_FMN-bd"/>
</dbReference>
<dbReference type="SUPFAM" id="SSF141371">
    <property type="entry name" value="PilZ domain-like"/>
    <property type="match status" value="2"/>
</dbReference>
<comment type="caution">
    <text evidence="6">The sequence shown here is derived from an EMBL/GenBank/DDBJ whole genome shotgun (WGS) entry which is preliminary data.</text>
</comment>
<keyword evidence="1" id="KW-0973">c-di-GMP</keyword>
<feature type="domain" description="Type III secretion system flagellar brake protein YcgR PilZN" evidence="5">
    <location>
        <begin position="11"/>
        <end position="94"/>
    </location>
</feature>
<dbReference type="InterPro" id="IPR009926">
    <property type="entry name" value="T3SS_YcgR_PilZN"/>
</dbReference>